<protein>
    <recommendedName>
        <fullName evidence="1">BTB domain-containing protein</fullName>
    </recommendedName>
</protein>
<organism evidence="2 3">
    <name type="scientific">Armillaria novae-zelandiae</name>
    <dbReference type="NCBI Taxonomy" id="153914"/>
    <lineage>
        <taxon>Eukaryota</taxon>
        <taxon>Fungi</taxon>
        <taxon>Dikarya</taxon>
        <taxon>Basidiomycota</taxon>
        <taxon>Agaricomycotina</taxon>
        <taxon>Agaricomycetes</taxon>
        <taxon>Agaricomycetidae</taxon>
        <taxon>Agaricales</taxon>
        <taxon>Marasmiineae</taxon>
        <taxon>Physalacriaceae</taxon>
        <taxon>Armillaria</taxon>
    </lineage>
</organism>
<evidence type="ECO:0000313" key="2">
    <source>
        <dbReference type="EMBL" id="KAK0490629.1"/>
    </source>
</evidence>
<evidence type="ECO:0000259" key="1">
    <source>
        <dbReference type="PROSITE" id="PS50097"/>
    </source>
</evidence>
<feature type="domain" description="BTB" evidence="1">
    <location>
        <begin position="25"/>
        <end position="102"/>
    </location>
</feature>
<dbReference type="InterPro" id="IPR000210">
    <property type="entry name" value="BTB/POZ_dom"/>
</dbReference>
<dbReference type="Pfam" id="PF00651">
    <property type="entry name" value="BTB"/>
    <property type="match status" value="1"/>
</dbReference>
<accession>A0AA39PUZ6</accession>
<dbReference type="PROSITE" id="PS50097">
    <property type="entry name" value="BTB"/>
    <property type="match status" value="1"/>
</dbReference>
<evidence type="ECO:0000313" key="3">
    <source>
        <dbReference type="Proteomes" id="UP001175227"/>
    </source>
</evidence>
<dbReference type="AlphaFoldDB" id="A0AA39PUZ6"/>
<reference evidence="2" key="1">
    <citation type="submission" date="2023-06" db="EMBL/GenBank/DDBJ databases">
        <authorList>
            <consortium name="Lawrence Berkeley National Laboratory"/>
            <person name="Ahrendt S."/>
            <person name="Sahu N."/>
            <person name="Indic B."/>
            <person name="Wong-Bajracharya J."/>
            <person name="Merenyi Z."/>
            <person name="Ke H.-M."/>
            <person name="Monk M."/>
            <person name="Kocsube S."/>
            <person name="Drula E."/>
            <person name="Lipzen A."/>
            <person name="Balint B."/>
            <person name="Henrissat B."/>
            <person name="Andreopoulos B."/>
            <person name="Martin F.M."/>
            <person name="Harder C.B."/>
            <person name="Rigling D."/>
            <person name="Ford K.L."/>
            <person name="Foster G.D."/>
            <person name="Pangilinan J."/>
            <person name="Papanicolaou A."/>
            <person name="Barry K."/>
            <person name="LaButti K."/>
            <person name="Viragh M."/>
            <person name="Koriabine M."/>
            <person name="Yan M."/>
            <person name="Riley R."/>
            <person name="Champramary S."/>
            <person name="Plett K.L."/>
            <person name="Tsai I.J."/>
            <person name="Slot J."/>
            <person name="Sipos G."/>
            <person name="Plett J."/>
            <person name="Nagy L.G."/>
            <person name="Grigoriev I.V."/>
        </authorList>
    </citation>
    <scope>NUCLEOTIDE SEQUENCE</scope>
    <source>
        <strain evidence="2">ICMP 16352</strain>
    </source>
</reference>
<dbReference type="InterPro" id="IPR011333">
    <property type="entry name" value="SKP1/BTB/POZ_sf"/>
</dbReference>
<dbReference type="EMBL" id="JAUEPR010000001">
    <property type="protein sequence ID" value="KAK0490629.1"/>
    <property type="molecule type" value="Genomic_DNA"/>
</dbReference>
<gene>
    <name evidence="2" type="ORF">IW261DRAFT_1617538</name>
</gene>
<sequence length="300" mass="34033">MSRPADSSTVIDTSVKKHHPVFWFPDGMTILGLEDHLFRVHTTVLSRHSTYFSDILENPLPVGEQRALDECTFLDLDSRQISVVDLVSLLEHLYHDEPLLSSTDFSRIGSLLRITSKEQLDFPTFHELARHKFTATVSGGSCPVFPLRLFGRGIGASDTVPLFKRLFYSVVTTAQFHEARDGDTHLDAIKITISKENGRRCEELMADLINHFTPILFTPPATSHMDCTDVFADKWMPLVIQPALDDDGVYKPLESLERIKLIDWEKEGLCASCVEDKKVEWTEGARNSMESDRRVAWIGW</sequence>
<dbReference type="Proteomes" id="UP001175227">
    <property type="component" value="Unassembled WGS sequence"/>
</dbReference>
<name>A0AA39PUZ6_9AGAR</name>
<dbReference type="SUPFAM" id="SSF54695">
    <property type="entry name" value="POZ domain"/>
    <property type="match status" value="1"/>
</dbReference>
<dbReference type="Gene3D" id="3.30.710.10">
    <property type="entry name" value="Potassium Channel Kv1.1, Chain A"/>
    <property type="match status" value="1"/>
</dbReference>
<comment type="caution">
    <text evidence="2">The sequence shown here is derived from an EMBL/GenBank/DDBJ whole genome shotgun (WGS) entry which is preliminary data.</text>
</comment>
<proteinExistence type="predicted"/>
<keyword evidence="3" id="KW-1185">Reference proteome</keyword>